<dbReference type="InterPro" id="IPR011049">
    <property type="entry name" value="Serralysin-like_metalloprot_C"/>
</dbReference>
<comment type="caution">
    <text evidence="1">The sequence shown here is derived from an EMBL/GenBank/DDBJ whole genome shotgun (WGS) entry which is preliminary data.</text>
</comment>
<name>A0A7V7PMK6_9HYPH</name>
<organism evidence="1 2">
    <name type="scientific">Plantimonas leprariae</name>
    <dbReference type="NCBI Taxonomy" id="2615207"/>
    <lineage>
        <taxon>Bacteria</taxon>
        <taxon>Pseudomonadati</taxon>
        <taxon>Pseudomonadota</taxon>
        <taxon>Alphaproteobacteria</taxon>
        <taxon>Hyphomicrobiales</taxon>
        <taxon>Aurantimonadaceae</taxon>
        <taxon>Plantimonas</taxon>
    </lineage>
</organism>
<gene>
    <name evidence="1" type="ORF">F6X38_16840</name>
</gene>
<proteinExistence type="predicted"/>
<dbReference type="Gene3D" id="3.90.930.1">
    <property type="match status" value="1"/>
</dbReference>
<evidence type="ECO:0000313" key="2">
    <source>
        <dbReference type="Proteomes" id="UP000432089"/>
    </source>
</evidence>
<dbReference type="RefSeq" id="WP_150971637.1">
    <property type="nucleotide sequence ID" value="NZ_VZDO01000014.1"/>
</dbReference>
<reference evidence="1 2" key="1">
    <citation type="submission" date="2019-09" db="EMBL/GenBank/DDBJ databases">
        <title>YIM 132180 draft genome.</title>
        <authorList>
            <person name="Zhang K."/>
        </authorList>
    </citation>
    <scope>NUCLEOTIDE SEQUENCE [LARGE SCALE GENOMIC DNA]</scope>
    <source>
        <strain evidence="1 2">YIM 132180</strain>
    </source>
</reference>
<dbReference type="EMBL" id="VZDO01000014">
    <property type="protein sequence ID" value="KAB0678091.1"/>
    <property type="molecule type" value="Genomic_DNA"/>
</dbReference>
<sequence>MLNSGAVNSSVVASVESFAEVSSATGNAIIYAQRYAADGSTIGSPIQVTSDDVAANPVSTTLLSDGKFVVAYNSVDPNDTSTPYPFFQLATKEFGADGAPIATNELGLNDFNTFKNYKAVPLSDGSYGYLLETFVDDRGSFSDTKTFGFVDAAGHLEETVLAVTSNGDTPLPQLHQSTGSIRLLPDGGFVVSFTEAYTEGSPDYPPPEPVPTGEQQFNRVYDRDGDLKTTVFVDFDGTKTIERFDPATGMETASAIFNTDGSRLTTQFGITGRYYVEQSIATDPSGAITEQKRYYGDAEHTLAFSLTNNPDGTTEVHNYDTAGRETVRQIGNLRAEHDVYQFAYANAAGTAPSTTTLTHYGADNTKTFVDITKADSSHSQRSYADGVTLISHEGVADTLSGFAKGSDAFAFGPDFGKDVVNGFAAGAGPNHDVLRFDAALAADYASLLSHITQVGPDTLISFGNADSVLLKGVSTASILPENVQFTHDAGLLV</sequence>
<evidence type="ECO:0000313" key="1">
    <source>
        <dbReference type="EMBL" id="KAB0678091.1"/>
    </source>
</evidence>
<evidence type="ECO:0008006" key="3">
    <source>
        <dbReference type="Google" id="ProtNLM"/>
    </source>
</evidence>
<dbReference type="AlphaFoldDB" id="A0A7V7PMK6"/>
<accession>A0A7V7PMK6</accession>
<keyword evidence="2" id="KW-1185">Reference proteome</keyword>
<protein>
    <recommendedName>
        <fullName evidence="3">YD repeat-containing protein</fullName>
    </recommendedName>
</protein>
<dbReference type="Proteomes" id="UP000432089">
    <property type="component" value="Unassembled WGS sequence"/>
</dbReference>
<dbReference type="SUPFAM" id="SSF51120">
    <property type="entry name" value="beta-Roll"/>
    <property type="match status" value="1"/>
</dbReference>